<organism evidence="2 3">
    <name type="scientific">Reticulomyxa filosa</name>
    <dbReference type="NCBI Taxonomy" id="46433"/>
    <lineage>
        <taxon>Eukaryota</taxon>
        <taxon>Sar</taxon>
        <taxon>Rhizaria</taxon>
        <taxon>Retaria</taxon>
        <taxon>Foraminifera</taxon>
        <taxon>Monothalamids</taxon>
        <taxon>Reticulomyxidae</taxon>
        <taxon>Reticulomyxa</taxon>
    </lineage>
</organism>
<feature type="transmembrane region" description="Helical" evidence="1">
    <location>
        <begin position="251"/>
        <end position="273"/>
    </location>
</feature>
<keyword evidence="3" id="KW-1185">Reference proteome</keyword>
<dbReference type="EMBL" id="ASPP01028742">
    <property type="protein sequence ID" value="ETO04936.1"/>
    <property type="molecule type" value="Genomic_DNA"/>
</dbReference>
<dbReference type="OrthoDB" id="419616at2759"/>
<dbReference type="AlphaFoldDB" id="X6LUA5"/>
<keyword evidence="1" id="KW-0472">Membrane</keyword>
<reference evidence="2 3" key="1">
    <citation type="journal article" date="2013" name="Curr. Biol.">
        <title>The Genome of the Foraminiferan Reticulomyxa filosa.</title>
        <authorList>
            <person name="Glockner G."/>
            <person name="Hulsmann N."/>
            <person name="Schleicher M."/>
            <person name="Noegel A.A."/>
            <person name="Eichinger L."/>
            <person name="Gallinger C."/>
            <person name="Pawlowski J."/>
            <person name="Sierra R."/>
            <person name="Euteneuer U."/>
            <person name="Pillet L."/>
            <person name="Moustafa A."/>
            <person name="Platzer M."/>
            <person name="Groth M."/>
            <person name="Szafranski K."/>
            <person name="Schliwa M."/>
        </authorList>
    </citation>
    <scope>NUCLEOTIDE SEQUENCE [LARGE SCALE GENOMIC DNA]</scope>
</reference>
<protein>
    <submittedName>
        <fullName evidence="2">Uncharacterized protein</fullName>
    </submittedName>
</protein>
<feature type="transmembrane region" description="Helical" evidence="1">
    <location>
        <begin position="333"/>
        <end position="351"/>
    </location>
</feature>
<evidence type="ECO:0000256" key="1">
    <source>
        <dbReference type="SAM" id="Phobius"/>
    </source>
</evidence>
<feature type="transmembrane region" description="Helical" evidence="1">
    <location>
        <begin position="69"/>
        <end position="89"/>
    </location>
</feature>
<name>X6LUA5_RETFI</name>
<keyword evidence="1" id="KW-1133">Transmembrane helix</keyword>
<comment type="caution">
    <text evidence="2">The sequence shown here is derived from an EMBL/GenBank/DDBJ whole genome shotgun (WGS) entry which is preliminary data.</text>
</comment>
<accession>X6LUA5</accession>
<proteinExistence type="predicted"/>
<feature type="transmembrane region" description="Helical" evidence="1">
    <location>
        <begin position="151"/>
        <end position="184"/>
    </location>
</feature>
<keyword evidence="1" id="KW-0812">Transmembrane</keyword>
<evidence type="ECO:0000313" key="2">
    <source>
        <dbReference type="EMBL" id="ETO04936.1"/>
    </source>
</evidence>
<gene>
    <name evidence="2" type="ORF">RFI_32461</name>
</gene>
<evidence type="ECO:0000313" key="3">
    <source>
        <dbReference type="Proteomes" id="UP000023152"/>
    </source>
</evidence>
<feature type="transmembrane region" description="Helical" evidence="1">
    <location>
        <begin position="110"/>
        <end position="131"/>
    </location>
</feature>
<dbReference type="Proteomes" id="UP000023152">
    <property type="component" value="Unassembled WGS sequence"/>
</dbReference>
<sequence length="395" mass="45505">MMGVACLSFYFSLLLHWYVKLQKKKLKIDKHKMMQRLFPLKNTDERSPPEKRTICDVIKSKTYMGYNCVLWICILFSYCYKNGLFLISLKKKLMRKVLEKKRTNGFDWKESEIITVFAIAGPCYTISQLVLFLKFVKWFGYIGTSKINSFVYGVLIILISHLSVFRYLPTNIAIAILVLAMVALRSCNCKWNWTDIWVNKSPISTCNIYSYCVLRIDAMRDFGRLYLRMWRADVKWFLVALRDSTDIELGLLFVVIFGLSPVLFHYLFLVYALERYNSLTAYLADDFGIVRDVRAPTDASLQLLQSANFAFDLSSPTHVHGQLHANGAVSFKHALAIAVVFTIAVAIASASSQCRHLEEDKTSLISFLQKQRQKLELSRRAVFPCRRVGIVLGRL</sequence>